<proteinExistence type="predicted"/>
<name>A0ABV2WSY3_9NOCA</name>
<dbReference type="SUPFAM" id="SSF56601">
    <property type="entry name" value="beta-lactamase/transpeptidase-like"/>
    <property type="match status" value="1"/>
</dbReference>
<dbReference type="Proteomes" id="UP001550628">
    <property type="component" value="Unassembled WGS sequence"/>
</dbReference>
<dbReference type="PANTHER" id="PTHR43283:SF3">
    <property type="entry name" value="BETA-LACTAMASE FAMILY PROTEIN (AFU_ORTHOLOGUE AFUA_5G07500)"/>
    <property type="match status" value="1"/>
</dbReference>
<dbReference type="GO" id="GO:0016787">
    <property type="term" value="F:hydrolase activity"/>
    <property type="evidence" value="ECO:0007669"/>
    <property type="project" value="UniProtKB-KW"/>
</dbReference>
<reference evidence="2 3" key="1">
    <citation type="submission" date="2024-06" db="EMBL/GenBank/DDBJ databases">
        <title>The Natural Products Discovery Center: Release of the First 8490 Sequenced Strains for Exploring Actinobacteria Biosynthetic Diversity.</title>
        <authorList>
            <person name="Kalkreuter E."/>
            <person name="Kautsar S.A."/>
            <person name="Yang D."/>
            <person name="Bader C.D."/>
            <person name="Teijaro C.N."/>
            <person name="Fluegel L."/>
            <person name="Davis C.M."/>
            <person name="Simpson J.R."/>
            <person name="Lauterbach L."/>
            <person name="Steele A.D."/>
            <person name="Gui C."/>
            <person name="Meng S."/>
            <person name="Li G."/>
            <person name="Viehrig K."/>
            <person name="Ye F."/>
            <person name="Su P."/>
            <person name="Kiefer A.F."/>
            <person name="Nichols A."/>
            <person name="Cepeda A.J."/>
            <person name="Yan W."/>
            <person name="Fan B."/>
            <person name="Jiang Y."/>
            <person name="Adhikari A."/>
            <person name="Zheng C.-J."/>
            <person name="Schuster L."/>
            <person name="Cowan T.M."/>
            <person name="Smanski M.J."/>
            <person name="Chevrette M.G."/>
            <person name="De Carvalho L.P.S."/>
            <person name="Shen B."/>
        </authorList>
    </citation>
    <scope>NUCLEOTIDE SEQUENCE [LARGE SCALE GENOMIC DNA]</scope>
    <source>
        <strain evidence="2 3">NPDC019708</strain>
    </source>
</reference>
<dbReference type="InterPro" id="IPR050789">
    <property type="entry name" value="Diverse_Enzym_Activities"/>
</dbReference>
<protein>
    <submittedName>
        <fullName evidence="2">Serine hydrolase domain-containing protein</fullName>
        <ecNumber evidence="2">3.1.1.103</ecNumber>
    </submittedName>
</protein>
<evidence type="ECO:0000313" key="2">
    <source>
        <dbReference type="EMBL" id="MEU1954002.1"/>
    </source>
</evidence>
<dbReference type="InterPro" id="IPR012338">
    <property type="entry name" value="Beta-lactam/transpept-like"/>
</dbReference>
<evidence type="ECO:0000259" key="1">
    <source>
        <dbReference type="Pfam" id="PF00144"/>
    </source>
</evidence>
<dbReference type="Pfam" id="PF00144">
    <property type="entry name" value="Beta-lactamase"/>
    <property type="match status" value="1"/>
</dbReference>
<sequence>MNEKTKTVSDTVTWDDKGAWTAKGVRGRADSQGGGFSVDHWQKRLDDLRAAHHVPGAQLAVLVDGEVYELASGVLHRGTGVEVTTDSVFLSGSIAKVYTATLILQLVGEGLLDLDARVVDVLPEFGTPDAEATRVITVRQLLSHTGGLTNDFNRDTGRGDDCLEKFVAAAREVALDCPPGNALSYAGVGYVVLARIVEVLRGMTWDQAIRDHLATPLGLERLMTLPEEALSFRVAMSHLGEPGAYPDPAPAWDLMPRSVGPAGRVITSAGDMVRFAKMHLDGGVAADGTRVLAADAVTAMQRHEIDTPDKWSVFSDAWGLGWTLYDWDGIRGYGHDGAAVGQYAYLRVVPEAGVVVALMTNGGSARQLYGDVYRELLVELAGVQMPEPFAPADPPIEVDITPFLGTYQREGVVITVSRSDDGNAHMRYAFVDDMADLSPPLEMDLLPYSENIFAASGAGPSFAEGYMPIVFATLNDGTECCYAGMRAAPRVA</sequence>
<evidence type="ECO:0000313" key="3">
    <source>
        <dbReference type="Proteomes" id="UP001550628"/>
    </source>
</evidence>
<dbReference type="PANTHER" id="PTHR43283">
    <property type="entry name" value="BETA-LACTAMASE-RELATED"/>
    <property type="match status" value="1"/>
</dbReference>
<dbReference type="EMBL" id="JBEYBF010000012">
    <property type="protein sequence ID" value="MEU1954002.1"/>
    <property type="molecule type" value="Genomic_DNA"/>
</dbReference>
<dbReference type="RefSeq" id="WP_356959122.1">
    <property type="nucleotide sequence ID" value="NZ_JBEYBD010000023.1"/>
</dbReference>
<comment type="caution">
    <text evidence="2">The sequence shown here is derived from an EMBL/GenBank/DDBJ whole genome shotgun (WGS) entry which is preliminary data.</text>
</comment>
<organism evidence="2 3">
    <name type="scientific">Nocardia rhamnosiphila</name>
    <dbReference type="NCBI Taxonomy" id="426716"/>
    <lineage>
        <taxon>Bacteria</taxon>
        <taxon>Bacillati</taxon>
        <taxon>Actinomycetota</taxon>
        <taxon>Actinomycetes</taxon>
        <taxon>Mycobacteriales</taxon>
        <taxon>Nocardiaceae</taxon>
        <taxon>Nocardia</taxon>
    </lineage>
</organism>
<keyword evidence="3" id="KW-1185">Reference proteome</keyword>
<feature type="domain" description="Beta-lactamase-related" evidence="1">
    <location>
        <begin position="43"/>
        <end position="364"/>
    </location>
</feature>
<accession>A0ABV2WSY3</accession>
<keyword evidence="2" id="KW-0378">Hydrolase</keyword>
<dbReference type="EC" id="3.1.1.103" evidence="2"/>
<gene>
    <name evidence="2" type="ORF">ABZ510_19315</name>
</gene>
<dbReference type="InterPro" id="IPR001466">
    <property type="entry name" value="Beta-lactam-related"/>
</dbReference>
<dbReference type="Gene3D" id="3.40.710.10">
    <property type="entry name" value="DD-peptidase/beta-lactamase superfamily"/>
    <property type="match status" value="1"/>
</dbReference>